<sequence length="650" mass="75265">MSLNQSTAYNGPHTSVSKILINPTSSLSFIKDILKEFISSQDKFDKEYTFNKGLSIFYMLQYTSHEKLCDEHLWKSDKAKWVRALLNVFECENNFIGFVGLAGFLKGYQFSNSKRRVGKLISEVELAFLKSIDSLIDQFNDDPKQETLSFICAQCIPFIPKEQLKELNSKARLMTLLINVVLENPRLFQNGKFLKEIEQNHNWNMSCKHLEEKSNDALYKELPKISWAISKLTQVVEKNDISSTLTRINEFSINLYKLWDESPTLSLAREDSLESENKKCMTLIWQIFKFILFSITMIFKSIVNRSLSEPQIYGELERMTILSTYSYLYFITSKFSMYGFSVYKSVFFSVLNQILENNNSSEVINILKNIESDMNVKKPHEKCRVVYYLLIIEQLVKILDDDYLENQVLPMFNGLLLRNDDKYIFESANAVILSIFSNQKEIAKELSPYYCNYLLSAYPTNIDARQLRVAYTTVIKSLSEVDDALAWLCLEILIKKIENMSPINQSNLNKDSRPEISNHAEGSVEQQQSKEQKEAVEREQQDPLEPQQREQEMEEANLTKAALYLRRGHLLLTLIDQVKSVNLIFMKNLLTKIKEFLKEERSIGKESDGSGVGVSALQKVLFDVLSNELDYTKKEFGVKWWLSEGSKLLD</sequence>
<comment type="caution">
    <text evidence="2">The sequence shown here is derived from an EMBL/GenBank/DDBJ whole genome shotgun (WGS) entry which is preliminary data.</text>
</comment>
<protein>
    <submittedName>
        <fullName evidence="2">469_t:CDS:1</fullName>
    </submittedName>
</protein>
<dbReference type="AlphaFoldDB" id="A0A9N8Z3G4"/>
<evidence type="ECO:0000313" key="2">
    <source>
        <dbReference type="EMBL" id="CAG8466116.1"/>
    </source>
</evidence>
<dbReference type="PANTHER" id="PTHR39214:SF1">
    <property type="entry name" value="MICROBODY (PEROXISOME) BIOGENESIS PROTEIN PEROXIN 8 (EUROFUNG)"/>
    <property type="match status" value="1"/>
</dbReference>
<feature type="region of interest" description="Disordered" evidence="1">
    <location>
        <begin position="504"/>
        <end position="553"/>
    </location>
</feature>
<evidence type="ECO:0000313" key="3">
    <source>
        <dbReference type="Proteomes" id="UP000789570"/>
    </source>
</evidence>
<dbReference type="Proteomes" id="UP000789570">
    <property type="component" value="Unassembled WGS sequence"/>
</dbReference>
<name>A0A9N8Z3G4_9GLOM</name>
<evidence type="ECO:0000256" key="1">
    <source>
        <dbReference type="SAM" id="MobiDB-lite"/>
    </source>
</evidence>
<dbReference type="EMBL" id="CAJVPQ010000279">
    <property type="protein sequence ID" value="CAG8466116.1"/>
    <property type="molecule type" value="Genomic_DNA"/>
</dbReference>
<feature type="compositionally biased region" description="Basic and acidic residues" evidence="1">
    <location>
        <begin position="528"/>
        <end position="551"/>
    </location>
</feature>
<dbReference type="OrthoDB" id="2357318at2759"/>
<organism evidence="2 3">
    <name type="scientific">Funneliformis caledonium</name>
    <dbReference type="NCBI Taxonomy" id="1117310"/>
    <lineage>
        <taxon>Eukaryota</taxon>
        <taxon>Fungi</taxon>
        <taxon>Fungi incertae sedis</taxon>
        <taxon>Mucoromycota</taxon>
        <taxon>Glomeromycotina</taxon>
        <taxon>Glomeromycetes</taxon>
        <taxon>Glomerales</taxon>
        <taxon>Glomeraceae</taxon>
        <taxon>Funneliformis</taxon>
    </lineage>
</organism>
<keyword evidence="3" id="KW-1185">Reference proteome</keyword>
<reference evidence="2" key="1">
    <citation type="submission" date="2021-06" db="EMBL/GenBank/DDBJ databases">
        <authorList>
            <person name="Kallberg Y."/>
            <person name="Tangrot J."/>
            <person name="Rosling A."/>
        </authorList>
    </citation>
    <scope>NUCLEOTIDE SEQUENCE</scope>
    <source>
        <strain evidence="2">UK204</strain>
    </source>
</reference>
<dbReference type="PANTHER" id="PTHR39214">
    <property type="entry name" value="MICROBODY (PEROXISOME) BIOGENESIS PROTEIN PEROXIN 8 (EUROFUNG)"/>
    <property type="match status" value="1"/>
</dbReference>
<accession>A0A9N8Z3G4</accession>
<proteinExistence type="predicted"/>
<dbReference type="InterPro" id="IPR055334">
    <property type="entry name" value="PEX8-like"/>
</dbReference>
<gene>
    <name evidence="2" type="ORF">FCALED_LOCUS1987</name>
</gene>